<feature type="domain" description="Thyroglobulin type-1" evidence="6">
    <location>
        <begin position="2053"/>
        <end position="2116"/>
    </location>
</feature>
<feature type="disulfide bond" evidence="5">
    <location>
        <begin position="2181"/>
        <end position="2201"/>
    </location>
</feature>
<dbReference type="PROSITE" id="PS51162">
    <property type="entry name" value="THYROGLOBULIN_1_2"/>
    <property type="match status" value="14"/>
</dbReference>
<comment type="caution">
    <text evidence="5">Lacks conserved residue(s) required for the propagation of feature annotation.</text>
</comment>
<evidence type="ECO:0000256" key="1">
    <source>
        <dbReference type="ARBA" id="ARBA00004613"/>
    </source>
</evidence>
<evidence type="ECO:0000313" key="8">
    <source>
        <dbReference type="RefSeq" id="XP_002733296.2"/>
    </source>
</evidence>
<organism evidence="7 8">
    <name type="scientific">Saccoglossus kowalevskii</name>
    <name type="common">Acorn worm</name>
    <dbReference type="NCBI Taxonomy" id="10224"/>
    <lineage>
        <taxon>Eukaryota</taxon>
        <taxon>Metazoa</taxon>
        <taxon>Hemichordata</taxon>
        <taxon>Enteropneusta</taxon>
        <taxon>Harrimaniidae</taxon>
        <taxon>Saccoglossus</taxon>
    </lineage>
</organism>
<keyword evidence="2" id="KW-0964">Secreted</keyword>
<feature type="domain" description="Thyroglobulin type-1" evidence="6">
    <location>
        <begin position="697"/>
        <end position="761"/>
    </location>
</feature>
<evidence type="ECO:0000256" key="4">
    <source>
        <dbReference type="ARBA" id="ARBA00023157"/>
    </source>
</evidence>
<proteinExistence type="predicted"/>
<dbReference type="PROSITE" id="PS00484">
    <property type="entry name" value="THYROGLOBULIN_1_1"/>
    <property type="match status" value="3"/>
</dbReference>
<dbReference type="SUPFAM" id="SSF57610">
    <property type="entry name" value="Thyroglobulin type-1 domain"/>
    <property type="match status" value="16"/>
</dbReference>
<feature type="domain" description="Thyroglobulin type-1" evidence="6">
    <location>
        <begin position="1965"/>
        <end position="2029"/>
    </location>
</feature>
<reference evidence="8" key="1">
    <citation type="submission" date="2025-08" db="UniProtKB">
        <authorList>
            <consortium name="RefSeq"/>
        </authorList>
    </citation>
    <scope>IDENTIFICATION</scope>
    <source>
        <tissue evidence="8">Testes</tissue>
    </source>
</reference>
<feature type="domain" description="Thyroglobulin type-1" evidence="6">
    <location>
        <begin position="191"/>
        <end position="255"/>
    </location>
</feature>
<dbReference type="GeneID" id="100375067"/>
<protein>
    <submittedName>
        <fullName evidence="8">Mucin-2-like</fullName>
    </submittedName>
</protein>
<feature type="disulfide bond" evidence="5">
    <location>
        <begin position="2250"/>
        <end position="2257"/>
    </location>
</feature>
<feature type="domain" description="Thyroglobulin type-1" evidence="6">
    <location>
        <begin position="515"/>
        <end position="578"/>
    </location>
</feature>
<dbReference type="SMART" id="SM00211">
    <property type="entry name" value="TY"/>
    <property type="match status" value="15"/>
</dbReference>
<feature type="domain" description="Thyroglobulin type-1" evidence="6">
    <location>
        <begin position="2140"/>
        <end position="2201"/>
    </location>
</feature>
<feature type="disulfide bond" evidence="5">
    <location>
        <begin position="2172"/>
        <end position="2179"/>
    </location>
</feature>
<dbReference type="CDD" id="cd00191">
    <property type="entry name" value="TY"/>
    <property type="match status" value="10"/>
</dbReference>
<dbReference type="SUPFAM" id="SSF57603">
    <property type="entry name" value="FnI-like domain"/>
    <property type="match status" value="1"/>
</dbReference>
<feature type="domain" description="Thyroglobulin type-1" evidence="6">
    <location>
        <begin position="2214"/>
        <end position="2279"/>
    </location>
</feature>
<dbReference type="Gene3D" id="4.10.800.10">
    <property type="entry name" value="Thyroglobulin type-1"/>
    <property type="match status" value="14"/>
</dbReference>
<dbReference type="Pfam" id="PF00086">
    <property type="entry name" value="Thyroglobulin_1"/>
    <property type="match status" value="12"/>
</dbReference>
<evidence type="ECO:0000256" key="3">
    <source>
        <dbReference type="ARBA" id="ARBA00022737"/>
    </source>
</evidence>
<keyword evidence="4 5" id="KW-1015">Disulfide bond</keyword>
<evidence type="ECO:0000256" key="5">
    <source>
        <dbReference type="PROSITE-ProRule" id="PRU00500"/>
    </source>
</evidence>
<feature type="disulfide bond" evidence="5">
    <location>
        <begin position="2259"/>
        <end position="2279"/>
    </location>
</feature>
<dbReference type="InterPro" id="IPR000716">
    <property type="entry name" value="Thyroglobulin_1"/>
</dbReference>
<feature type="domain" description="Thyroglobulin type-1" evidence="6">
    <location>
        <begin position="793"/>
        <end position="856"/>
    </location>
</feature>
<feature type="domain" description="Thyroglobulin type-1" evidence="6">
    <location>
        <begin position="1247"/>
        <end position="1312"/>
    </location>
</feature>
<dbReference type="PANTHER" id="PTHR12352">
    <property type="entry name" value="SECRETED MODULAR CALCIUM-BINDING PROTEIN"/>
    <property type="match status" value="1"/>
</dbReference>
<sequence>MGAEPAQCNKDGTFIPQQTINNVTYCVDVWGTVLVHTITPMYPGTPVPSLKCQDFSAVDITPAYSSSSIENPAVEQRCLKQGHMTRDLNLWHLTCHNENGTFNPYQEYNSAAFCVDLKGVLIPGTMTPLTSTTKRPNCEIYRMVNLCTSAASLPMPKVLPSVTALTSFLPTGPEVNYVPGAPAETIDTTTTPTCIKMQEVAMAMGVKPPTCHANSTFTPLQCTSKVCYCIDTQGTIIPGTAAPITPYTKTLTLVCDKYWNVTIVNTTGTAVTMATTATHGITEKRDTICYSTMRTTTNMALPSMQCEAENGTFTPLQSTNNVYYCVDVQGRTIPGTVTPITKTTYIPNCEIFRNVNLTTTSAVPPIPVAIPVITPMSIPTSMGQRVVYTVPESTIKQTTVTTTAPIVVPIVENTNLRPCFRMHQILTMMNKDNKLPDCKPNGYFEPLQCDRYVCACLDVNNVIIPETITPTWNTPPTCSQYATVSVINTNDTTVVTKTNPLAALLPEGMNKITNFGPCTRHQHIMKKLGFRTSLTCLQNGTFSPLQQHNDLSWCVDRDGRTIPYTVNFNIEGSSPPNCEPFRGVSMNTTIIGSMILNPLVKPVVTEVSLMTPTGTEKIQAVVTTTIATDSTEIPDIFTIPEETFNITFNWDTPTKVVAVTIMTTNGTQTIYTLKQTTNSTSNATNPIIVPIVTNTSLSPCTHQKQIAKMLGVSGPLCETDNTFKPLQCYNSVCRCVDQKGVTIPGTITRLDTESFVREPECQQYKHLTLINTTVTNVTKTTRKIMTETMATAVGPCTRHQWIATTLGLKKMNCNAKSGTFSPVQCDDEVCYCVDHFGVTIPGTFHYTTAAQMTTVCEPYRNVNLNTTINNTVIFSSTLQPIVRNFTILTASGVTTMWAIPMTVYDGSDAVAANTTATYLLLNTPTGPQSVLTTKSLPANAVPTRNTTDNSNMTTDYTTTIQLPTGPVTIRVKTHASTNTTSYINYSLTIVDVGVTKPLELFTETKTAYPTQQFVVTPYETVHVNTEKLFDLSVSRFTDPKFGTFPFINTTHSQTVANENPGNNKLTPVTVITPNGPITVMMPDITPLTTLDTTKTTTDADTTVLPMTVMTPIGVKTIWTVVSTTASKIMDYIPVKPIIVSIVSNTTQPPCFHQTQVAKGLNAVEPTCESTGYFTPLQCIKGNCYCVDVNGVVIAETIIPTYVGVKPQCERYRTVSVLNTTHPNIIIKTKHIPHPWNMNIKKTFTEVSGPCKRHRIIANKLGLQSSLNCHEENGTFTPLQCPDTDTCYCVDSMGVTIPGTITSVSVNTPVPQCEQYRTLNMNTTSSGTLLLPPHVQPIVTNTTIMTPTGIRSVFTPVLTHMTTYNNLTNNFTLYANMTTNTTTQLPFNLPVNVTANATLNTPYTFPTNVTVMTPNGSKTVNVMVTVIITNATIMSSALSSTNVPYKPLNSPIPTAIRIPLIPTMTLSTPWGHRQWEDKLTTPVWTTPFASSPITSPFMNPWTTPFSTLTRTAPVTATDTCYSPVLYSLAIPSDISTTSEMKPWFMQYLVINYLNFTGPLDYSHTHVTGMIKDAVPYTGLTPYEPMTVFSLHASLPMNMIDTRISSNITATLTQKVRDTTTYPVTFMTPFGSMTRWMPVFSFTWYTNMTQSSVLPVVTPLTITTKTGLEVIYTAQPPAELKLSDTTPPMILPFVINTTQAPCTNLQHIAKLLGVIPPTCHEDGTFTTSQCTGQICYCVDSVGVLIASTVIAHRRPYCHPYKSVTLINTTITNITTEVTMSANHHPVTKAVGPCTRHQRIARSYGLTTMDCHAENGTFIPSQCVDSVCYCVDRNGVTVPGTPTVVTPYNPAPNCQLYRNVDLNLMYNGTIMLNPTTIPVVREVSVVTPSGPKTVWTPITTDMTPNTSDKLMTFQMTTRNTTTARQVTVMTAKGVQTIWANVPWTILPFTVHSSINTTTNTTNTNSTQTPACIRQTQIAHEVHGVVKPICSPITGEYEKLQYNPVTGTYYCVDINGVIIPNTVTPSILPEPSCELYGNVTLNVNATGNYTWANATGSTSCWQQRKSALATPGKFVPFCEPNGTFTPLQCNPNTGYCFCVDPAGHVVPKTVTHVTRGTPACWAFHGNVSNSTAARTSQRPANYWKTLCQTQQQLYQPIPGSFYPRCNANGGFSPVQCHDSAGYCYCVTKDGAPIPGSTTTIGIPDCSSYTSVPAPTTTSKDCHTAQSLYDRSSKIHAGAVRPWCEVEGTYSPIQCHVGLGYCFCVDPKTGAEIPGTETRGRPDCTPRITPKSPVEIVEKDYDCYDDKGKGYERGERLYRRCNKCWCRPGGEFVCTKKRCQSNVCYENGRRQKDGSTKRNDCNTCTCMGGAWVCTLKACTTNQERQTLAATTTTTTTTHTGTEQIAACPSGQTIEKCPYDPCEAMPICRSNPLAVCIPNDCAGCERVFYDLWGKQVKCQDWDE</sequence>
<evidence type="ECO:0000256" key="2">
    <source>
        <dbReference type="ARBA" id="ARBA00022525"/>
    </source>
</evidence>
<dbReference type="Proteomes" id="UP000694865">
    <property type="component" value="Unplaced"/>
</dbReference>
<feature type="domain" description="Thyroglobulin type-1" evidence="6">
    <location>
        <begin position="1147"/>
        <end position="1208"/>
    </location>
</feature>
<feature type="domain" description="Thyroglobulin type-1" evidence="6">
    <location>
        <begin position="1697"/>
        <end position="1755"/>
    </location>
</feature>
<keyword evidence="3" id="KW-0677">Repeat</keyword>
<dbReference type="InterPro" id="IPR036857">
    <property type="entry name" value="Thyroglobulin_1_sf"/>
</dbReference>
<dbReference type="InterPro" id="IPR051950">
    <property type="entry name" value="Dev_reg/Prot_inhib"/>
</dbReference>
<dbReference type="PANTHER" id="PTHR12352:SF3">
    <property type="entry name" value="NIDOGEN-2"/>
    <property type="match status" value="1"/>
</dbReference>
<feature type="disulfide bond" evidence="5">
    <location>
        <begin position="419"/>
        <end position="438"/>
    </location>
</feature>
<feature type="disulfide bond" evidence="5">
    <location>
        <begin position="1735"/>
        <end position="1755"/>
    </location>
</feature>
<dbReference type="Pfam" id="PF05375">
    <property type="entry name" value="Pacifastin_I"/>
    <property type="match status" value="1"/>
</dbReference>
<evidence type="ECO:0000313" key="7">
    <source>
        <dbReference type="Proteomes" id="UP000694865"/>
    </source>
</evidence>
<gene>
    <name evidence="8" type="primary">LOC100375067</name>
</gene>
<dbReference type="InterPro" id="IPR008037">
    <property type="entry name" value="Pacifastin_dom"/>
</dbReference>
<feature type="domain" description="Thyroglobulin type-1" evidence="6">
    <location>
        <begin position="416"/>
        <end position="478"/>
    </location>
</feature>
<dbReference type="RefSeq" id="XP_002733296.2">
    <property type="nucleotide sequence ID" value="XM_002733250.2"/>
</dbReference>
<keyword evidence="7" id="KW-1185">Reference proteome</keyword>
<feature type="domain" description="Thyroglobulin type-1" evidence="6">
    <location>
        <begin position="1788"/>
        <end position="1851"/>
    </location>
</feature>
<accession>A0ABM0GMN9</accession>
<comment type="subcellular location">
    <subcellularLocation>
        <location evidence="1">Secreted</location>
    </subcellularLocation>
</comment>
<feature type="domain" description="Thyroglobulin type-1" evidence="6">
    <location>
        <begin position="286"/>
        <end position="349"/>
    </location>
</feature>
<feature type="disulfide bond" evidence="5">
    <location>
        <begin position="2085"/>
        <end position="2092"/>
    </location>
</feature>
<evidence type="ECO:0000259" key="6">
    <source>
        <dbReference type="PROSITE" id="PS51162"/>
    </source>
</evidence>
<name>A0ABM0GMN9_SACKO</name>